<feature type="region of interest" description="Disordered" evidence="1">
    <location>
        <begin position="255"/>
        <end position="297"/>
    </location>
</feature>
<feature type="compositionally biased region" description="Acidic residues" evidence="1">
    <location>
        <begin position="156"/>
        <end position="169"/>
    </location>
</feature>
<accession>A0A1R1PVH2</accession>
<organism evidence="2 3">
    <name type="scientific">Zancudomyces culisetae</name>
    <name type="common">Gut fungus</name>
    <name type="synonym">Smittium culisetae</name>
    <dbReference type="NCBI Taxonomy" id="1213189"/>
    <lineage>
        <taxon>Eukaryota</taxon>
        <taxon>Fungi</taxon>
        <taxon>Fungi incertae sedis</taxon>
        <taxon>Zoopagomycota</taxon>
        <taxon>Kickxellomycotina</taxon>
        <taxon>Harpellomycetes</taxon>
        <taxon>Harpellales</taxon>
        <taxon>Legeriomycetaceae</taxon>
        <taxon>Zancudomyces</taxon>
    </lineage>
</organism>
<feature type="region of interest" description="Disordered" evidence="1">
    <location>
        <begin position="1"/>
        <end position="52"/>
    </location>
</feature>
<gene>
    <name evidence="2" type="ORF">AX774_g1515</name>
</gene>
<evidence type="ECO:0000313" key="2">
    <source>
        <dbReference type="EMBL" id="OMH84941.1"/>
    </source>
</evidence>
<dbReference type="Proteomes" id="UP000188320">
    <property type="component" value="Unassembled WGS sequence"/>
</dbReference>
<evidence type="ECO:0000313" key="3">
    <source>
        <dbReference type="Proteomes" id="UP000188320"/>
    </source>
</evidence>
<dbReference type="EMBL" id="LSSK01000128">
    <property type="protein sequence ID" value="OMH84941.1"/>
    <property type="molecule type" value="Genomic_DNA"/>
</dbReference>
<feature type="compositionally biased region" description="Basic and acidic residues" evidence="1">
    <location>
        <begin position="98"/>
        <end position="155"/>
    </location>
</feature>
<protein>
    <submittedName>
        <fullName evidence="2">Uncharacterized protein</fullName>
    </submittedName>
</protein>
<evidence type="ECO:0000256" key="1">
    <source>
        <dbReference type="SAM" id="MobiDB-lite"/>
    </source>
</evidence>
<keyword evidence="3" id="KW-1185">Reference proteome</keyword>
<name>A0A1R1PVH2_ZANCU</name>
<feature type="non-terminal residue" evidence="2">
    <location>
        <position position="297"/>
    </location>
</feature>
<feature type="compositionally biased region" description="Basic and acidic residues" evidence="1">
    <location>
        <begin position="268"/>
        <end position="283"/>
    </location>
</feature>
<comment type="caution">
    <text evidence="2">The sequence shown here is derived from an EMBL/GenBank/DDBJ whole genome shotgun (WGS) entry which is preliminary data.</text>
</comment>
<proteinExistence type="predicted"/>
<reference evidence="3" key="1">
    <citation type="submission" date="2017-01" db="EMBL/GenBank/DDBJ databases">
        <authorList>
            <person name="Wang Y."/>
            <person name="White M."/>
            <person name="Kvist S."/>
            <person name="Moncalvo J.-M."/>
        </authorList>
    </citation>
    <scope>NUCLEOTIDE SEQUENCE [LARGE SCALE GENOMIC DNA]</scope>
    <source>
        <strain evidence="3">COL-18-3</strain>
    </source>
</reference>
<dbReference type="AlphaFoldDB" id="A0A1R1PVH2"/>
<feature type="region of interest" description="Disordered" evidence="1">
    <location>
        <begin position="70"/>
        <end position="187"/>
    </location>
</feature>
<sequence length="297" mass="34620">MKSPAETGISTPNSSNEEEIKGNKPSFRPKVSAKLYQGMGSSIRQDNQNKKLLDSKKEEKYWALKSWKKPKAFNSYSNKIPYNEDGQPQQDQETEQAEQEHIRKQNQEWEQERVRERESEQGKRQERGQYESRGDRRGPRGRRFKEEREKEKERQEEEEEEEEEEEGEEREIVVVQRNESNVQGKQGPMVVVEESKDGSNPANVNGLLDFLKRHVPEKKVVEKEKKEYRYSMEFMMALRESPLIVAPPGLEEFDAYRRGGAGGGGGGEGEREREREREADYRGQHKRGNRRTREAGG</sequence>